<accession>A0AAD1UKN1</accession>
<protein>
    <submittedName>
        <fullName evidence="1">Uncharacterized protein</fullName>
    </submittedName>
</protein>
<dbReference type="EMBL" id="CAMPGE010010755">
    <property type="protein sequence ID" value="CAI2369601.1"/>
    <property type="molecule type" value="Genomic_DNA"/>
</dbReference>
<evidence type="ECO:0000313" key="2">
    <source>
        <dbReference type="Proteomes" id="UP001295684"/>
    </source>
</evidence>
<organism evidence="1 2">
    <name type="scientific">Euplotes crassus</name>
    <dbReference type="NCBI Taxonomy" id="5936"/>
    <lineage>
        <taxon>Eukaryota</taxon>
        <taxon>Sar</taxon>
        <taxon>Alveolata</taxon>
        <taxon>Ciliophora</taxon>
        <taxon>Intramacronucleata</taxon>
        <taxon>Spirotrichea</taxon>
        <taxon>Hypotrichia</taxon>
        <taxon>Euplotida</taxon>
        <taxon>Euplotidae</taxon>
        <taxon>Moneuplotes</taxon>
    </lineage>
</organism>
<keyword evidence="2" id="KW-1185">Reference proteome</keyword>
<gene>
    <name evidence="1" type="ORF">ECRASSUSDP1_LOCUS10904</name>
</gene>
<evidence type="ECO:0000313" key="1">
    <source>
        <dbReference type="EMBL" id="CAI2369601.1"/>
    </source>
</evidence>
<comment type="caution">
    <text evidence="1">The sequence shown here is derived from an EMBL/GenBank/DDBJ whole genome shotgun (WGS) entry which is preliminary data.</text>
</comment>
<dbReference type="Proteomes" id="UP001295684">
    <property type="component" value="Unassembled WGS sequence"/>
</dbReference>
<sequence length="193" mass="22619">MRKLRKDKLEDIGNITLCGVQRRNKNDHNLLDKVFPDRVNRFCIAARFLAFPNISVYFKCMDRLSFKVLCEMCFYQFFINKFQLKRLISSFKHVCFLEMQACKLSVPKVPDFSKALENTKIQELSLFESGSVYASDWANNFNQFENLIKGFSTSPDLRISLKQLDIENCCLKSDETLSILKENRFDQILIILD</sequence>
<dbReference type="AlphaFoldDB" id="A0AAD1UKN1"/>
<reference evidence="1" key="1">
    <citation type="submission" date="2023-07" db="EMBL/GenBank/DDBJ databases">
        <authorList>
            <consortium name="AG Swart"/>
            <person name="Singh M."/>
            <person name="Singh A."/>
            <person name="Seah K."/>
            <person name="Emmerich C."/>
        </authorList>
    </citation>
    <scope>NUCLEOTIDE SEQUENCE</scope>
    <source>
        <strain evidence="1">DP1</strain>
    </source>
</reference>
<name>A0AAD1UKN1_EUPCR</name>
<proteinExistence type="predicted"/>